<gene>
    <name evidence="1" type="ORF">POCULU_LOCUS9615</name>
</gene>
<keyword evidence="2" id="KW-1185">Reference proteome</keyword>
<feature type="non-terminal residue" evidence="1">
    <location>
        <position position="1"/>
    </location>
</feature>
<sequence>ECRQLAGAADVITRAVQDEMMQSDTGKCRNISFSNSNMKTDVLEEVSSKYTVLWRVPVGCHDMKIDKGKELEN</sequence>
<evidence type="ECO:0000313" key="1">
    <source>
        <dbReference type="EMBL" id="CAG8644675.1"/>
    </source>
</evidence>
<comment type="caution">
    <text evidence="1">The sequence shown here is derived from an EMBL/GenBank/DDBJ whole genome shotgun (WGS) entry which is preliminary data.</text>
</comment>
<name>A0A9N9DMH6_9GLOM</name>
<evidence type="ECO:0000313" key="2">
    <source>
        <dbReference type="Proteomes" id="UP000789572"/>
    </source>
</evidence>
<accession>A0A9N9DMH6</accession>
<proteinExistence type="predicted"/>
<dbReference type="Proteomes" id="UP000789572">
    <property type="component" value="Unassembled WGS sequence"/>
</dbReference>
<dbReference type="EMBL" id="CAJVPJ010003776">
    <property type="protein sequence ID" value="CAG8644675.1"/>
    <property type="molecule type" value="Genomic_DNA"/>
</dbReference>
<organism evidence="1 2">
    <name type="scientific">Paraglomus occultum</name>
    <dbReference type="NCBI Taxonomy" id="144539"/>
    <lineage>
        <taxon>Eukaryota</taxon>
        <taxon>Fungi</taxon>
        <taxon>Fungi incertae sedis</taxon>
        <taxon>Mucoromycota</taxon>
        <taxon>Glomeromycotina</taxon>
        <taxon>Glomeromycetes</taxon>
        <taxon>Paraglomerales</taxon>
        <taxon>Paraglomeraceae</taxon>
        <taxon>Paraglomus</taxon>
    </lineage>
</organism>
<protein>
    <submittedName>
        <fullName evidence="1">5682_t:CDS:1</fullName>
    </submittedName>
</protein>
<reference evidence="1" key="1">
    <citation type="submission" date="2021-06" db="EMBL/GenBank/DDBJ databases">
        <authorList>
            <person name="Kallberg Y."/>
            <person name="Tangrot J."/>
            <person name="Rosling A."/>
        </authorList>
    </citation>
    <scope>NUCLEOTIDE SEQUENCE</scope>
    <source>
        <strain evidence="1">IA702</strain>
    </source>
</reference>
<dbReference type="AlphaFoldDB" id="A0A9N9DMH6"/>